<accession>B6VUY2</accession>
<organism evidence="1 2">
    <name type="scientific">Phocaeicola dorei DSM 17855</name>
    <dbReference type="NCBI Taxonomy" id="483217"/>
    <lineage>
        <taxon>Bacteria</taxon>
        <taxon>Pseudomonadati</taxon>
        <taxon>Bacteroidota</taxon>
        <taxon>Bacteroidia</taxon>
        <taxon>Bacteroidales</taxon>
        <taxon>Bacteroidaceae</taxon>
        <taxon>Phocaeicola</taxon>
    </lineage>
</organism>
<dbReference type="EMBL" id="ABWZ01000018">
    <property type="protein sequence ID" value="EEB26356.1"/>
    <property type="molecule type" value="Genomic_DNA"/>
</dbReference>
<dbReference type="HOGENOM" id="CLU_3304618_0_0_10"/>
<sequence>MYKQDISFWTAFYIYKNNTKAIKHYSTSLNSWSKSNLNT</sequence>
<name>B6VUY2_9BACT</name>
<proteinExistence type="predicted"/>
<protein>
    <submittedName>
        <fullName evidence="1">Uncharacterized protein</fullName>
    </submittedName>
</protein>
<dbReference type="Proteomes" id="UP000004849">
    <property type="component" value="Unassembled WGS sequence"/>
</dbReference>
<evidence type="ECO:0000313" key="1">
    <source>
        <dbReference type="EMBL" id="EEB26356.1"/>
    </source>
</evidence>
<reference evidence="1 2" key="2">
    <citation type="submission" date="2008-10" db="EMBL/GenBank/DDBJ databases">
        <authorList>
            <person name="Fulton L."/>
            <person name="Clifton S."/>
            <person name="Fulton B."/>
            <person name="Xu J."/>
            <person name="Minx P."/>
            <person name="Pepin K.H."/>
            <person name="Johnson M."/>
            <person name="Thiruvilangam P."/>
            <person name="Bhonagiri V."/>
            <person name="Nash W.E."/>
            <person name="Mardis E.R."/>
            <person name="Wilson R.K."/>
        </authorList>
    </citation>
    <scope>NUCLEOTIDE SEQUENCE [LARGE SCALE GENOMIC DNA]</scope>
    <source>
        <strain evidence="1 2">DSM 17855</strain>
    </source>
</reference>
<reference evidence="1 2" key="1">
    <citation type="submission" date="2008-10" db="EMBL/GenBank/DDBJ databases">
        <title>Draft genome sequence of Bacteroides dorei (DSM 17855).</title>
        <authorList>
            <person name="Sudarsanam P."/>
            <person name="Ley R."/>
            <person name="Guruge J."/>
            <person name="Turnbaugh P.J."/>
            <person name="Mahowald M."/>
            <person name="Liep D."/>
            <person name="Gordon J."/>
        </authorList>
    </citation>
    <scope>NUCLEOTIDE SEQUENCE [LARGE SCALE GENOMIC DNA]</scope>
    <source>
        <strain evidence="1 2">DSM 17855</strain>
    </source>
</reference>
<gene>
    <name evidence="1" type="ORF">BACDOR_01090</name>
</gene>
<evidence type="ECO:0000313" key="2">
    <source>
        <dbReference type="Proteomes" id="UP000004849"/>
    </source>
</evidence>
<dbReference type="AlphaFoldDB" id="B6VUY2"/>